<reference evidence="1" key="1">
    <citation type="submission" date="2020-07" db="EMBL/GenBank/DDBJ databases">
        <title>Clarias magur genome sequencing, assembly and annotation.</title>
        <authorList>
            <person name="Kushwaha B."/>
            <person name="Kumar R."/>
            <person name="Das P."/>
            <person name="Joshi C.G."/>
            <person name="Kumar D."/>
            <person name="Nagpure N.S."/>
            <person name="Pandey M."/>
            <person name="Agarwal S."/>
            <person name="Srivastava S."/>
            <person name="Singh M."/>
            <person name="Sahoo L."/>
            <person name="Jayasankar P."/>
            <person name="Meher P.K."/>
            <person name="Koringa P.G."/>
            <person name="Iquebal M.A."/>
            <person name="Das S.P."/>
            <person name="Bit A."/>
            <person name="Patnaik S."/>
            <person name="Patel N."/>
            <person name="Shah T.M."/>
            <person name="Hinsu A."/>
            <person name="Jena J.K."/>
        </authorList>
    </citation>
    <scope>NUCLEOTIDE SEQUENCE</scope>
    <source>
        <strain evidence="1">CIFAMagur01</strain>
        <tissue evidence="1">Testis</tissue>
    </source>
</reference>
<name>A0A8J4X9J3_CLAMG</name>
<keyword evidence="2" id="KW-1185">Reference proteome</keyword>
<gene>
    <name evidence="1" type="primary">kdsB</name>
    <name evidence="1" type="ORF">DAT39_003642</name>
</gene>
<comment type="caution">
    <text evidence="1">The sequence shown here is derived from an EMBL/GenBank/DDBJ whole genome shotgun (WGS) entry which is preliminary data.</text>
</comment>
<feature type="non-terminal residue" evidence="1">
    <location>
        <position position="1"/>
    </location>
</feature>
<evidence type="ECO:0000313" key="1">
    <source>
        <dbReference type="EMBL" id="KAF5906659.1"/>
    </source>
</evidence>
<accession>A0A8J4X9J3</accession>
<dbReference type="AlphaFoldDB" id="A0A8J4X9J3"/>
<evidence type="ECO:0000313" key="2">
    <source>
        <dbReference type="Proteomes" id="UP000727407"/>
    </source>
</evidence>
<dbReference type="Proteomes" id="UP000727407">
    <property type="component" value="Unassembled WGS sequence"/>
</dbReference>
<protein>
    <submittedName>
        <fullName evidence="1">4-hydroxyproline 2-epimerase</fullName>
    </submittedName>
</protein>
<dbReference type="EMBL" id="QNUK01000030">
    <property type="protein sequence ID" value="KAF5906659.1"/>
    <property type="molecule type" value="Genomic_DNA"/>
</dbReference>
<proteinExistence type="predicted"/>
<sequence length="148" mass="16393">LILYRVMETLKPVPGNSGHYAVYTLDGVAINLIAQALTHLHTMGSLEMPVRLICMSLDSGRQERRQPTKHEENMQTPHTDLKLFSQFSPNCITCHTPAKFQTAALAVSHGSMTPSKPILLLLDRPVCLGFVGSAQKREKQQSQEGGKR</sequence>
<organism evidence="1 2">
    <name type="scientific">Clarias magur</name>
    <name type="common">Asian catfish</name>
    <name type="synonym">Macropteronotus magur</name>
    <dbReference type="NCBI Taxonomy" id="1594786"/>
    <lineage>
        <taxon>Eukaryota</taxon>
        <taxon>Metazoa</taxon>
        <taxon>Chordata</taxon>
        <taxon>Craniata</taxon>
        <taxon>Vertebrata</taxon>
        <taxon>Euteleostomi</taxon>
        <taxon>Actinopterygii</taxon>
        <taxon>Neopterygii</taxon>
        <taxon>Teleostei</taxon>
        <taxon>Ostariophysi</taxon>
        <taxon>Siluriformes</taxon>
        <taxon>Clariidae</taxon>
        <taxon>Clarias</taxon>
    </lineage>
</organism>
<feature type="non-terminal residue" evidence="1">
    <location>
        <position position="148"/>
    </location>
</feature>